<name>A0ABS6TUH8_STRHA</name>
<accession>A0ABS6TUH8</accession>
<evidence type="ECO:0000313" key="2">
    <source>
        <dbReference type="EMBL" id="MBV7671751.1"/>
    </source>
</evidence>
<feature type="compositionally biased region" description="Low complexity" evidence="1">
    <location>
        <begin position="94"/>
        <end position="105"/>
    </location>
</feature>
<gene>
    <name evidence="2" type="ORF">STHAL_20090</name>
</gene>
<feature type="compositionally biased region" description="Low complexity" evidence="1">
    <location>
        <begin position="136"/>
        <end position="161"/>
    </location>
</feature>
<feature type="region of interest" description="Disordered" evidence="1">
    <location>
        <begin position="232"/>
        <end position="322"/>
    </location>
</feature>
<keyword evidence="3" id="KW-1185">Reference proteome</keyword>
<sequence length="501" mass="50162">MTEPQHEEPAAVAEPKSPGGERDIPDAEPEPARTPVPAPEPGTTREEQPAKAGAEESLAADTAAEKPAGTEPTGRTAADAPQVAKPRTAKTEVAKAAAAKTGTAEGAEKPEAVGETTVKATEPGTATTEVTEPESTEPGTATAEAAKTGTAARAGVAVADTDPPVNSVGSATATGDRIGRPGKALLAGAAIAGLLLVSVPFLVRTGDGDSGRPAAGEESGTVLGQGETAAPGAFAAASPGTPQAKGKDQDKGGQGAKEGEVPVTAGGVPAPGADPATGGDKGSGEAIDGGKDATVPGTAASASPDAPSAKKSSSPQTSAPKAQMQAASTVVYSAVAGPGCPVPSGGGYKQHNYFADGTKGWYTRTTGAWTGDGCNGGYVAVPMSGSTSTDAKNRVMWWWRPGTTARTCQISVFVPHSNTTLYVGGHPTTYHVLVDANDRTTKYDSFTVNQASLRGRWVDAGTFSMKGATIGVKLLDRGDDWSSGWGKAHHAAAQMKVTCRS</sequence>
<dbReference type="RefSeq" id="WP_228870462.1">
    <property type="nucleotide sequence ID" value="NZ_JAHUVW010000001.1"/>
</dbReference>
<reference evidence="2 3" key="1">
    <citation type="submission" date="2021-07" db="EMBL/GenBank/DDBJ databases">
        <title>Sequencing Streptomyces halstedii LGO-A4 genome an citrus endophytic actinomycete.</title>
        <authorList>
            <person name="Samborskyy M."/>
            <person name="Scott N."/>
            <person name="Deglau R."/>
            <person name="Dickens S."/>
            <person name="Oliveira L.G."/>
        </authorList>
    </citation>
    <scope>NUCLEOTIDE SEQUENCE [LARGE SCALE GENOMIC DNA]</scope>
    <source>
        <strain evidence="2 3">LGO-A4</strain>
    </source>
</reference>
<dbReference type="EMBL" id="JAHUVW010000001">
    <property type="protein sequence ID" value="MBV7671751.1"/>
    <property type="molecule type" value="Genomic_DNA"/>
</dbReference>
<evidence type="ECO:0000313" key="3">
    <source>
        <dbReference type="Proteomes" id="UP000735541"/>
    </source>
</evidence>
<organism evidence="2 3">
    <name type="scientific">Streptomyces halstedii</name>
    <dbReference type="NCBI Taxonomy" id="1944"/>
    <lineage>
        <taxon>Bacteria</taxon>
        <taxon>Bacillati</taxon>
        <taxon>Actinomycetota</taxon>
        <taxon>Actinomycetes</taxon>
        <taxon>Kitasatosporales</taxon>
        <taxon>Streptomycetaceae</taxon>
        <taxon>Streptomyces</taxon>
    </lineage>
</organism>
<feature type="compositionally biased region" description="Low complexity" evidence="1">
    <location>
        <begin position="232"/>
        <end position="244"/>
    </location>
</feature>
<dbReference type="Proteomes" id="UP000735541">
    <property type="component" value="Unassembled WGS sequence"/>
</dbReference>
<comment type="caution">
    <text evidence="2">The sequence shown here is derived from an EMBL/GenBank/DDBJ whole genome shotgun (WGS) entry which is preliminary data.</text>
</comment>
<evidence type="ECO:0000256" key="1">
    <source>
        <dbReference type="SAM" id="MobiDB-lite"/>
    </source>
</evidence>
<feature type="compositionally biased region" description="Low complexity" evidence="1">
    <location>
        <begin position="261"/>
        <end position="278"/>
    </location>
</feature>
<feature type="compositionally biased region" description="Low complexity" evidence="1">
    <location>
        <begin position="299"/>
        <end position="322"/>
    </location>
</feature>
<proteinExistence type="predicted"/>
<feature type="region of interest" description="Disordered" evidence="1">
    <location>
        <begin position="1"/>
        <end position="179"/>
    </location>
</feature>
<protein>
    <recommendedName>
        <fullName evidence="4">Translation initiation factor IF-2</fullName>
    </recommendedName>
</protein>
<evidence type="ECO:0008006" key="4">
    <source>
        <dbReference type="Google" id="ProtNLM"/>
    </source>
</evidence>